<organism evidence="2 3">
    <name type="scientific">Siminovitchia thermophila</name>
    <dbReference type="NCBI Taxonomy" id="1245522"/>
    <lineage>
        <taxon>Bacteria</taxon>
        <taxon>Bacillati</taxon>
        <taxon>Bacillota</taxon>
        <taxon>Bacilli</taxon>
        <taxon>Bacillales</taxon>
        <taxon>Bacillaceae</taxon>
        <taxon>Siminovitchia</taxon>
    </lineage>
</organism>
<evidence type="ECO:0000313" key="2">
    <source>
        <dbReference type="EMBL" id="MBM7714159.1"/>
    </source>
</evidence>
<dbReference type="RefSeq" id="WP_077109921.1">
    <property type="nucleotide sequence ID" value="NZ_JAFBFH010000005.1"/>
</dbReference>
<feature type="transmembrane region" description="Helical" evidence="1">
    <location>
        <begin position="29"/>
        <end position="50"/>
    </location>
</feature>
<evidence type="ECO:0000313" key="3">
    <source>
        <dbReference type="Proteomes" id="UP000823485"/>
    </source>
</evidence>
<gene>
    <name evidence="2" type="ORF">JOC94_001131</name>
</gene>
<dbReference type="Proteomes" id="UP000823485">
    <property type="component" value="Unassembled WGS sequence"/>
</dbReference>
<sequence>MLNLIIKMIITPIVLSIAAAMLTNVNYFYAYQPVVIGVTLAVAGHLLEWALLSRSTFWLSTIGDFVLSTLTIYILSYFFAGAEVTFFGSMVVALFLTAIEFFVHMWLIRSGRATKEEKLGR</sequence>
<dbReference type="Pfam" id="PF10710">
    <property type="entry name" value="DUF2512"/>
    <property type="match status" value="1"/>
</dbReference>
<accession>A0ABS2R4S5</accession>
<keyword evidence="1" id="KW-0812">Transmembrane</keyword>
<keyword evidence="1" id="KW-1133">Transmembrane helix</keyword>
<keyword evidence="3" id="KW-1185">Reference proteome</keyword>
<proteinExistence type="predicted"/>
<dbReference type="InterPro" id="IPR019649">
    <property type="entry name" value="DUF2512"/>
</dbReference>
<feature type="transmembrane region" description="Helical" evidence="1">
    <location>
        <begin position="57"/>
        <end position="80"/>
    </location>
</feature>
<evidence type="ECO:0000256" key="1">
    <source>
        <dbReference type="SAM" id="Phobius"/>
    </source>
</evidence>
<keyword evidence="1" id="KW-0472">Membrane</keyword>
<dbReference type="EMBL" id="JAFBFH010000005">
    <property type="protein sequence ID" value="MBM7714159.1"/>
    <property type="molecule type" value="Genomic_DNA"/>
</dbReference>
<feature type="transmembrane region" description="Helical" evidence="1">
    <location>
        <begin position="86"/>
        <end position="108"/>
    </location>
</feature>
<protein>
    <submittedName>
        <fullName evidence="2">Uncharacterized membrane protein YvlD (DUF360 family)</fullName>
    </submittedName>
</protein>
<name>A0ABS2R4S5_9BACI</name>
<comment type="caution">
    <text evidence="2">The sequence shown here is derived from an EMBL/GenBank/DDBJ whole genome shotgun (WGS) entry which is preliminary data.</text>
</comment>
<reference evidence="2 3" key="1">
    <citation type="submission" date="2021-01" db="EMBL/GenBank/DDBJ databases">
        <title>Genomic Encyclopedia of Type Strains, Phase IV (KMG-IV): sequencing the most valuable type-strain genomes for metagenomic binning, comparative biology and taxonomic classification.</title>
        <authorList>
            <person name="Goeker M."/>
        </authorList>
    </citation>
    <scope>NUCLEOTIDE SEQUENCE [LARGE SCALE GENOMIC DNA]</scope>
    <source>
        <strain evidence="2 3">DSM 105453</strain>
    </source>
</reference>